<dbReference type="PROSITE" id="PS50178">
    <property type="entry name" value="ZF_FYVE"/>
    <property type="match status" value="1"/>
</dbReference>
<name>A0A6G0WRG3_9STRA</name>
<evidence type="ECO:0000256" key="5">
    <source>
        <dbReference type="SAM" id="MobiDB-lite"/>
    </source>
</evidence>
<evidence type="ECO:0000256" key="1">
    <source>
        <dbReference type="ARBA" id="ARBA00022723"/>
    </source>
</evidence>
<dbReference type="InterPro" id="IPR023393">
    <property type="entry name" value="START-like_dom_sf"/>
</dbReference>
<dbReference type="Gene3D" id="3.30.530.20">
    <property type="match status" value="1"/>
</dbReference>
<dbReference type="Gene3D" id="3.30.40.10">
    <property type="entry name" value="Zinc/RING finger domain, C3HC4 (zinc finger)"/>
    <property type="match status" value="1"/>
</dbReference>
<dbReference type="Proteomes" id="UP000481153">
    <property type="component" value="Unassembled WGS sequence"/>
</dbReference>
<dbReference type="InterPro" id="IPR017455">
    <property type="entry name" value="Znf_FYVE-rel"/>
</dbReference>
<dbReference type="AlphaFoldDB" id="A0A6G0WRG3"/>
<feature type="region of interest" description="Disordered" evidence="5">
    <location>
        <begin position="386"/>
        <end position="468"/>
    </location>
</feature>
<proteinExistence type="predicted"/>
<reference evidence="7 8" key="1">
    <citation type="submission" date="2019-07" db="EMBL/GenBank/DDBJ databases">
        <title>Genomics analysis of Aphanomyces spp. identifies a new class of oomycete effector associated with host adaptation.</title>
        <authorList>
            <person name="Gaulin E."/>
        </authorList>
    </citation>
    <scope>NUCLEOTIDE SEQUENCE [LARGE SCALE GENOMIC DNA]</scope>
    <source>
        <strain evidence="7 8">ATCC 201684</strain>
    </source>
</reference>
<dbReference type="SUPFAM" id="SSF57903">
    <property type="entry name" value="FYVE/PHD zinc finger"/>
    <property type="match status" value="1"/>
</dbReference>
<evidence type="ECO:0000259" key="6">
    <source>
        <dbReference type="PROSITE" id="PS50178"/>
    </source>
</evidence>
<dbReference type="EMBL" id="VJMJ01000158">
    <property type="protein sequence ID" value="KAF0730011.1"/>
    <property type="molecule type" value="Genomic_DNA"/>
</dbReference>
<evidence type="ECO:0000256" key="3">
    <source>
        <dbReference type="ARBA" id="ARBA00022833"/>
    </source>
</evidence>
<protein>
    <recommendedName>
        <fullName evidence="6">FYVE-type domain-containing protein</fullName>
    </recommendedName>
</protein>
<accession>A0A6G0WRG3</accession>
<sequence>MPATRLPLPLEFLPPSVDTAAQWRRLAMQTKDQLVRLARLRGGSVGWTPQFHDKQVQVFRGTTDESTPAGVQTWCAVMDVQATIEEVDVLFRGDGPSNIVDTCRIFDSDVLDATSVCTLEDTIESSMGVDWILTRSPGVLMRPRDWCLLTYNVNSTVQGRRGWVRAYTSVETENCPEDQGRIVRGQHLRSGYVVMESSRPGVLHVRLFMQCSLGGNMSETAVAKTLLAKGQHLRHMDLYLRQSRLSIGAVVNMYILESHVRCQQCSKSFSLFHPKVGCQKCSLVFCRTCCPQWQVQVLGVPTKLRACLPCSLVTSTKSRLSFDEHASRQTEMVEQPEDDVDVWINEDEASQAHEAMFNEIKQRVSVLIPASPDRYRVSKEDAWPKQQVLERRRSSMMYGSMQSRPPSEKREISFSSRGESSRGRRESSMGRKDSSMSRKESSLHRKPSTDGGDYFIRQSRGTPLEDDDIAKQIYQNRQSVLQII</sequence>
<evidence type="ECO:0000313" key="7">
    <source>
        <dbReference type="EMBL" id="KAF0730011.1"/>
    </source>
</evidence>
<dbReference type="CDD" id="cd00065">
    <property type="entry name" value="FYVE_like_SF"/>
    <property type="match status" value="1"/>
</dbReference>
<dbReference type="InterPro" id="IPR013083">
    <property type="entry name" value="Znf_RING/FYVE/PHD"/>
</dbReference>
<evidence type="ECO:0000313" key="8">
    <source>
        <dbReference type="Proteomes" id="UP000481153"/>
    </source>
</evidence>
<dbReference type="VEuPathDB" id="FungiDB:AeMF1_011314"/>
<feature type="compositionally biased region" description="Basic and acidic residues" evidence="5">
    <location>
        <begin position="419"/>
        <end position="443"/>
    </location>
</feature>
<dbReference type="SUPFAM" id="SSF55961">
    <property type="entry name" value="Bet v1-like"/>
    <property type="match status" value="1"/>
</dbReference>
<keyword evidence="1" id="KW-0479">Metal-binding</keyword>
<evidence type="ECO:0000256" key="2">
    <source>
        <dbReference type="ARBA" id="ARBA00022771"/>
    </source>
</evidence>
<organism evidence="7 8">
    <name type="scientific">Aphanomyces euteiches</name>
    <dbReference type="NCBI Taxonomy" id="100861"/>
    <lineage>
        <taxon>Eukaryota</taxon>
        <taxon>Sar</taxon>
        <taxon>Stramenopiles</taxon>
        <taxon>Oomycota</taxon>
        <taxon>Saprolegniomycetes</taxon>
        <taxon>Saprolegniales</taxon>
        <taxon>Verrucalvaceae</taxon>
        <taxon>Aphanomyces</taxon>
    </lineage>
</organism>
<dbReference type="PANTHER" id="PTHR13510">
    <property type="entry name" value="FYVE-FINGER-CONTAINING RAB5 EFFECTOR PROTEIN RABENOSYN-5-RELATED"/>
    <property type="match status" value="1"/>
</dbReference>
<keyword evidence="2 4" id="KW-0863">Zinc-finger</keyword>
<dbReference type="InterPro" id="IPR011011">
    <property type="entry name" value="Znf_FYVE_PHD"/>
</dbReference>
<comment type="caution">
    <text evidence="7">The sequence shown here is derived from an EMBL/GenBank/DDBJ whole genome shotgun (WGS) entry which is preliminary data.</text>
</comment>
<keyword evidence="3" id="KW-0862">Zinc</keyword>
<dbReference type="InterPro" id="IPR052727">
    <property type="entry name" value="Rab4/Rab5_effector"/>
</dbReference>
<dbReference type="GO" id="GO:0008270">
    <property type="term" value="F:zinc ion binding"/>
    <property type="evidence" value="ECO:0007669"/>
    <property type="project" value="UniProtKB-KW"/>
</dbReference>
<evidence type="ECO:0000256" key="4">
    <source>
        <dbReference type="PROSITE-ProRule" id="PRU00091"/>
    </source>
</evidence>
<dbReference type="PANTHER" id="PTHR13510:SF44">
    <property type="entry name" value="RABENOSYN-5"/>
    <property type="match status" value="1"/>
</dbReference>
<feature type="domain" description="FYVE-type" evidence="6">
    <location>
        <begin position="262"/>
        <end position="310"/>
    </location>
</feature>
<keyword evidence="8" id="KW-1185">Reference proteome</keyword>
<gene>
    <name evidence="7" type="ORF">Ae201684_012500</name>
</gene>